<dbReference type="EMBL" id="JAAAHW010004178">
    <property type="protein sequence ID" value="KAF9977572.1"/>
    <property type="molecule type" value="Genomic_DNA"/>
</dbReference>
<sequence length="205" mass="22144">MGSILAAEKRERAAARAAQVAAAAEEEEARERHGTPEQAAGHSYASSSTYPSSQTAMPSSKTGRRTSSGHKRRHGNSYHEPAATYRPQEADDVEQQSVVQTPSWNSGHPYKARRKRANPVCASHGRKSQNDGQIHGAQNQVKQYHPQCQYQQTQGPSNSMDVSAVRTVAGVESVMLRAADVVTAVGDDVDEMECGEDAEIDVVSI</sequence>
<feature type="compositionally biased region" description="Low complexity" evidence="1">
    <location>
        <begin position="140"/>
        <end position="154"/>
    </location>
</feature>
<evidence type="ECO:0000313" key="3">
    <source>
        <dbReference type="Proteomes" id="UP000749646"/>
    </source>
</evidence>
<organism evidence="2 3">
    <name type="scientific">Modicella reniformis</name>
    <dbReference type="NCBI Taxonomy" id="1440133"/>
    <lineage>
        <taxon>Eukaryota</taxon>
        <taxon>Fungi</taxon>
        <taxon>Fungi incertae sedis</taxon>
        <taxon>Mucoromycota</taxon>
        <taxon>Mortierellomycotina</taxon>
        <taxon>Mortierellomycetes</taxon>
        <taxon>Mortierellales</taxon>
        <taxon>Mortierellaceae</taxon>
        <taxon>Modicella</taxon>
    </lineage>
</organism>
<feature type="compositionally biased region" description="Basic residues" evidence="1">
    <location>
        <begin position="62"/>
        <end position="76"/>
    </location>
</feature>
<feature type="region of interest" description="Disordered" evidence="1">
    <location>
        <begin position="1"/>
        <end position="159"/>
    </location>
</feature>
<name>A0A9P6M8E4_9FUNG</name>
<accession>A0A9P6M8E4</accession>
<feature type="compositionally biased region" description="Polar residues" evidence="1">
    <location>
        <begin position="130"/>
        <end position="139"/>
    </location>
</feature>
<evidence type="ECO:0000256" key="1">
    <source>
        <dbReference type="SAM" id="MobiDB-lite"/>
    </source>
</evidence>
<feature type="compositionally biased region" description="Low complexity" evidence="1">
    <location>
        <begin position="43"/>
        <end position="56"/>
    </location>
</feature>
<comment type="caution">
    <text evidence="2">The sequence shown here is derived from an EMBL/GenBank/DDBJ whole genome shotgun (WGS) entry which is preliminary data.</text>
</comment>
<protein>
    <submittedName>
        <fullName evidence="2">Uncharacterized protein</fullName>
    </submittedName>
</protein>
<keyword evidence="3" id="KW-1185">Reference proteome</keyword>
<evidence type="ECO:0000313" key="2">
    <source>
        <dbReference type="EMBL" id="KAF9977572.1"/>
    </source>
</evidence>
<proteinExistence type="predicted"/>
<dbReference type="Proteomes" id="UP000749646">
    <property type="component" value="Unassembled WGS sequence"/>
</dbReference>
<gene>
    <name evidence="2" type="ORF">BGZ65_007334</name>
</gene>
<reference evidence="2" key="1">
    <citation type="journal article" date="2020" name="Fungal Divers.">
        <title>Resolving the Mortierellaceae phylogeny through synthesis of multi-gene phylogenetics and phylogenomics.</title>
        <authorList>
            <person name="Vandepol N."/>
            <person name="Liber J."/>
            <person name="Desiro A."/>
            <person name="Na H."/>
            <person name="Kennedy M."/>
            <person name="Barry K."/>
            <person name="Grigoriev I.V."/>
            <person name="Miller A.N."/>
            <person name="O'Donnell K."/>
            <person name="Stajich J.E."/>
            <person name="Bonito G."/>
        </authorList>
    </citation>
    <scope>NUCLEOTIDE SEQUENCE</scope>
    <source>
        <strain evidence="2">MES-2147</strain>
    </source>
</reference>
<feature type="compositionally biased region" description="Polar residues" evidence="1">
    <location>
        <begin position="95"/>
        <end position="106"/>
    </location>
</feature>
<dbReference type="AlphaFoldDB" id="A0A9P6M8E4"/>